<dbReference type="GO" id="GO:0005886">
    <property type="term" value="C:plasma membrane"/>
    <property type="evidence" value="ECO:0000318"/>
    <property type="project" value="GO_Central"/>
</dbReference>
<evidence type="ECO:0000313" key="2">
    <source>
        <dbReference type="Proteomes" id="UP000001542"/>
    </source>
</evidence>
<dbReference type="KEGG" id="tva:5463493"/>
<dbReference type="VEuPathDB" id="TrichDB:TVAGG3_0837930"/>
<dbReference type="InParanoid" id="A2DNI6"/>
<dbReference type="GO" id="GO:0046579">
    <property type="term" value="P:positive regulation of Ras protein signal transduction"/>
    <property type="evidence" value="ECO:0000318"/>
    <property type="project" value="GO_Central"/>
</dbReference>
<dbReference type="GO" id="GO:0005829">
    <property type="term" value="C:cytosol"/>
    <property type="evidence" value="ECO:0000318"/>
    <property type="project" value="GO_Central"/>
</dbReference>
<dbReference type="AlphaFoldDB" id="A2DNI6"/>
<dbReference type="RefSeq" id="XP_001578975.1">
    <property type="nucleotide sequence ID" value="XM_001578925.1"/>
</dbReference>
<dbReference type="Proteomes" id="UP000001542">
    <property type="component" value="Unassembled WGS sequence"/>
</dbReference>
<dbReference type="EMBL" id="DS113223">
    <property type="protein sequence ID" value="EAY17989.1"/>
    <property type="molecule type" value="Genomic_DNA"/>
</dbReference>
<dbReference type="PANTHER" id="PTHR37516">
    <property type="entry name" value="SCA1 COMPLEX SCAFFOLD PROTEIN SCAA"/>
    <property type="match status" value="1"/>
</dbReference>
<keyword evidence="2" id="KW-1185">Reference proteome</keyword>
<dbReference type="PANTHER" id="PTHR37516:SF1">
    <property type="entry name" value="SCA1 COMPLEX SCAFFOLD PROTEIN SCAA"/>
    <property type="match status" value="1"/>
</dbReference>
<dbReference type="InterPro" id="IPR037474">
    <property type="entry name" value="ScaA"/>
</dbReference>
<accession>A2DNI6</accession>
<dbReference type="GO" id="GO:1904515">
    <property type="term" value="P:positive regulation of TORC2 signaling"/>
    <property type="evidence" value="ECO:0000318"/>
    <property type="project" value="GO_Central"/>
</dbReference>
<organism evidence="1 2">
    <name type="scientific">Trichomonas vaginalis (strain ATCC PRA-98 / G3)</name>
    <dbReference type="NCBI Taxonomy" id="412133"/>
    <lineage>
        <taxon>Eukaryota</taxon>
        <taxon>Metamonada</taxon>
        <taxon>Parabasalia</taxon>
        <taxon>Trichomonadida</taxon>
        <taxon>Trichomonadidae</taxon>
        <taxon>Trichomonas</taxon>
    </lineage>
</organism>
<proteinExistence type="predicted"/>
<reference evidence="1" key="1">
    <citation type="submission" date="2006-10" db="EMBL/GenBank/DDBJ databases">
        <authorList>
            <person name="Amadeo P."/>
            <person name="Zhao Q."/>
            <person name="Wortman J."/>
            <person name="Fraser-Liggett C."/>
            <person name="Carlton J."/>
        </authorList>
    </citation>
    <scope>NUCLEOTIDE SEQUENCE</scope>
    <source>
        <strain evidence="1">G3</strain>
    </source>
</reference>
<protein>
    <submittedName>
        <fullName evidence="1">Uncharacterized protein</fullName>
    </submittedName>
</protein>
<reference evidence="1" key="2">
    <citation type="journal article" date="2007" name="Science">
        <title>Draft genome sequence of the sexually transmitted pathogen Trichomonas vaginalis.</title>
        <authorList>
            <person name="Carlton J.M."/>
            <person name="Hirt R.P."/>
            <person name="Silva J.C."/>
            <person name="Delcher A.L."/>
            <person name="Schatz M."/>
            <person name="Zhao Q."/>
            <person name="Wortman J.R."/>
            <person name="Bidwell S.L."/>
            <person name="Alsmark U.C.M."/>
            <person name="Besteiro S."/>
            <person name="Sicheritz-Ponten T."/>
            <person name="Noel C.J."/>
            <person name="Dacks J.B."/>
            <person name="Foster P.G."/>
            <person name="Simillion C."/>
            <person name="Van de Peer Y."/>
            <person name="Miranda-Saavedra D."/>
            <person name="Barton G.J."/>
            <person name="Westrop G.D."/>
            <person name="Mueller S."/>
            <person name="Dessi D."/>
            <person name="Fiori P.L."/>
            <person name="Ren Q."/>
            <person name="Paulsen I."/>
            <person name="Zhang H."/>
            <person name="Bastida-Corcuera F.D."/>
            <person name="Simoes-Barbosa A."/>
            <person name="Brown M.T."/>
            <person name="Hayes R.D."/>
            <person name="Mukherjee M."/>
            <person name="Okumura C.Y."/>
            <person name="Schneider R."/>
            <person name="Smith A.J."/>
            <person name="Vanacova S."/>
            <person name="Villalvazo M."/>
            <person name="Haas B.J."/>
            <person name="Pertea M."/>
            <person name="Feldblyum T.V."/>
            <person name="Utterback T.R."/>
            <person name="Shu C.L."/>
            <person name="Osoegawa K."/>
            <person name="de Jong P.J."/>
            <person name="Hrdy I."/>
            <person name="Horvathova L."/>
            <person name="Zubacova Z."/>
            <person name="Dolezal P."/>
            <person name="Malik S.B."/>
            <person name="Logsdon J.M. Jr."/>
            <person name="Henze K."/>
            <person name="Gupta A."/>
            <person name="Wang C.C."/>
            <person name="Dunne R.L."/>
            <person name="Upcroft J.A."/>
            <person name="Upcroft P."/>
            <person name="White O."/>
            <person name="Salzberg S.L."/>
            <person name="Tang P."/>
            <person name="Chiu C.-H."/>
            <person name="Lee Y.-S."/>
            <person name="Embley T.M."/>
            <person name="Coombs G.H."/>
            <person name="Mottram J.C."/>
            <person name="Tachezy J."/>
            <person name="Fraser-Liggett C.M."/>
            <person name="Johnson P.J."/>
        </authorList>
    </citation>
    <scope>NUCLEOTIDE SEQUENCE [LARGE SCALE GENOMIC DNA]</scope>
    <source>
        <strain evidence="1">G3</strain>
    </source>
</reference>
<sequence>MRNRSIIKDTGQSSENTNMANIDEICLKWSKATDRAKIVENSTVSKFPLPKTEDKYEDYVSTCLKWILNTKTSVNLALLPLPLSLSLNIPPKPDSIQFSRSKVLNRLHCDELYNILIKGSNFNESSKFMPQNKKEDIFISQTISSNNRWGSKLIPQFPTPYAYDNYETYKSDLEKWTETVKGILDPQLEIDAKEFKQLLDLDDSDPPSQVPFIQTHFDYENFHPKNSIEFTKSNKISELFTSYKEFLETPLHIEEGPFDDRLIVKPDFDDIIALLDKQNTTDFEKQAILKYITKSIKSREPTIFTQIFNSVSYLWSLIISFQRFYETDYIENPIITNLDELISSGKPITTCLLLLSKYYLTQEITFIMSEHFASTDVVSQLNFAKEMCESYIEQSKSQITHFFEEEISSENIELASMVLKLLIWSKQTTVIPNFFKILYDIKSISKKYFRSIVYFIYTNVTSCMYFYHSLGNANLENNYFDSEIIFLISEFFTRVKPDMMVQSTKWTLQIVSQCIDIIVQSPNKIYSNLIKSVCKYAHRYYKNTRKEFQDIFPMILVLLYALGQTHLPAEIKLDLIIGLADLSVFPSADKVWINNLHQIQIILAYSLENEEISDATWKLISNVVITHRSNCDCYLSEETINTILNELISGKISRIPITKALIRVVLSMPASYSSIPPEYVEFFNIFKGKFDFKSNLLNYLKKNNNSVKIQRKIDRIDKRPYSTAIYNLLSNNIE</sequence>
<dbReference type="VEuPathDB" id="TrichDB:TVAG_113330"/>
<name>A2DNI6_TRIV3</name>
<gene>
    <name evidence="1" type="ORF">TVAG_113330</name>
</gene>
<evidence type="ECO:0000313" key="1">
    <source>
        <dbReference type="EMBL" id="EAY17989.1"/>
    </source>
</evidence>